<dbReference type="OrthoDB" id="237985at2"/>
<dbReference type="Gene3D" id="2.60.120.380">
    <property type="match status" value="1"/>
</dbReference>
<dbReference type="KEGG" id="aagg:ETAA8_70770"/>
<reference evidence="2 3" key="1">
    <citation type="submission" date="2019-02" db="EMBL/GenBank/DDBJ databases">
        <title>Deep-cultivation of Planctomycetes and their phenomic and genomic characterization uncovers novel biology.</title>
        <authorList>
            <person name="Wiegand S."/>
            <person name="Jogler M."/>
            <person name="Boedeker C."/>
            <person name="Pinto D."/>
            <person name="Vollmers J."/>
            <person name="Rivas-Marin E."/>
            <person name="Kohn T."/>
            <person name="Peeters S.H."/>
            <person name="Heuer A."/>
            <person name="Rast P."/>
            <person name="Oberbeckmann S."/>
            <person name="Bunk B."/>
            <person name="Jeske O."/>
            <person name="Meyerdierks A."/>
            <person name="Storesund J.E."/>
            <person name="Kallscheuer N."/>
            <person name="Luecker S."/>
            <person name="Lage O.M."/>
            <person name="Pohl T."/>
            <person name="Merkel B.J."/>
            <person name="Hornburger P."/>
            <person name="Mueller R.-W."/>
            <person name="Bruemmer F."/>
            <person name="Labrenz M."/>
            <person name="Spormann A.M."/>
            <person name="Op den Camp H."/>
            <person name="Overmann J."/>
            <person name="Amann R."/>
            <person name="Jetten M.S.M."/>
            <person name="Mascher T."/>
            <person name="Medema M.H."/>
            <person name="Devos D.P."/>
            <person name="Kaster A.-K."/>
            <person name="Ovreas L."/>
            <person name="Rohde M."/>
            <person name="Galperin M.Y."/>
            <person name="Jogler C."/>
        </authorList>
    </citation>
    <scope>NUCLEOTIDE SEQUENCE [LARGE SCALE GENOMIC DNA]</scope>
    <source>
        <strain evidence="2 3">ETA_A8</strain>
    </source>
</reference>
<accession>A0A517YNV7</accession>
<gene>
    <name evidence="2" type="ORF">ETAA8_70770</name>
</gene>
<dbReference type="InterPro" id="IPR036514">
    <property type="entry name" value="SGNH_hydro_sf"/>
</dbReference>
<dbReference type="InterPro" id="IPR002105">
    <property type="entry name" value="Dockerin_1_rpt"/>
</dbReference>
<name>A0A517YNV7_9BACT</name>
<dbReference type="GO" id="GO:0004553">
    <property type="term" value="F:hydrolase activity, hydrolyzing O-glycosyl compounds"/>
    <property type="evidence" value="ECO:0007669"/>
    <property type="project" value="InterPro"/>
</dbReference>
<dbReference type="Pfam" id="PF00404">
    <property type="entry name" value="Dockerin_1"/>
    <property type="match status" value="1"/>
</dbReference>
<proteinExistence type="predicted"/>
<dbReference type="Proteomes" id="UP000315017">
    <property type="component" value="Chromosome"/>
</dbReference>
<dbReference type="SUPFAM" id="SSF52266">
    <property type="entry name" value="SGNH hydrolase"/>
    <property type="match status" value="1"/>
</dbReference>
<keyword evidence="3" id="KW-1185">Reference proteome</keyword>
<dbReference type="AlphaFoldDB" id="A0A517YNV7"/>
<evidence type="ECO:0000256" key="1">
    <source>
        <dbReference type="SAM" id="MobiDB-lite"/>
    </source>
</evidence>
<feature type="compositionally biased region" description="Low complexity" evidence="1">
    <location>
        <begin position="849"/>
        <end position="863"/>
    </location>
</feature>
<evidence type="ECO:0000313" key="3">
    <source>
        <dbReference type="Proteomes" id="UP000315017"/>
    </source>
</evidence>
<feature type="region of interest" description="Disordered" evidence="1">
    <location>
        <begin position="844"/>
        <end position="863"/>
    </location>
</feature>
<dbReference type="GO" id="GO:0016788">
    <property type="term" value="F:hydrolase activity, acting on ester bonds"/>
    <property type="evidence" value="ECO:0007669"/>
    <property type="project" value="UniProtKB-ARBA"/>
</dbReference>
<dbReference type="Gene3D" id="3.40.50.1110">
    <property type="entry name" value="SGNH hydrolase"/>
    <property type="match status" value="1"/>
</dbReference>
<dbReference type="RefSeq" id="WP_145099870.1">
    <property type="nucleotide sequence ID" value="NZ_CP036274.1"/>
</dbReference>
<evidence type="ECO:0000313" key="2">
    <source>
        <dbReference type="EMBL" id="QDU31915.1"/>
    </source>
</evidence>
<sequence length="915" mass="97246">MPEFIHSERSPKALKSTRQKARRLLFEDLELRQLMAILGLGVAGDSWSDDQYAGQNYDPNGTVNFAQNWVDLLRLKKGVDVGSPGPFLPTTENPFEHRGQGTAFNWASSVSTTLELLLQSQDIGIIDQYAEGDLSHAVLMVGNIDLQPNSRTTLSNDDFKDAYAKIYLGEYQNASEIDQYVIQAITSNIEGALSTLTSVATKTILTTIPDPGVTPHARAEFPDASKRGLVTAVINTINTRIKQIGAKYHVPVVDLAKLSETIFGTSLAPITTRNIGGRIFDNAAGNAKTNLFVNEVGTTNEANLPHTVYQAYIANAIMEGLNVGYGENLTKFTEQEIVTMAGQTYGGTNTFPVNYRSLVTLPPVTVFVDFGKDSSPSDDFNERMREVATARGIPQLSSTTGGELATLKANILTRLQNAFPGVTINFTSVAPGDTRFETIKVGKISASVPGALTSPLGQGEFDWLNINEASIGHVFPDLIKQSLDGLNLSTLTRANQLRFLENILTFYIAQEAGRGLGLSSSDAYGYSQITSANYANTGGVQYQDFMSGDPALGFSMSTFNGTPTFKFSPLALAKLQMGHWLNTSTIATVPEVGTAHATTATAQVVPLTTTSGSASFKVGVVQGATIGVGGQKDLYKLTLAANDKITAQTFATEVYGETVPLAIDTVIKIFAADGTTLLYESDNTLLGNNSIGQNGTTKVDDDSFVTNFVVATAGDYYVEVTAKSGATGTYDLLLGATLNNAFPWQNPTNALNVNNSTGNNVITAFDALEIINELNSPRIADPITKLLPAPGPSGPPPYLDVFADGRVTAFDALPIINYLNANPVGSVVAPEFVPSAGEDTSSFDVAPGLLSNSSTNSGSAGEETSANQVFLPLDPAAELLLLNSYVASNSSGEDIEVSHSEAADIALAELLAEAE</sequence>
<protein>
    <submittedName>
        <fullName evidence="2">Dockerin type I repeat protein</fullName>
    </submittedName>
</protein>
<dbReference type="GO" id="GO:0000272">
    <property type="term" value="P:polysaccharide catabolic process"/>
    <property type="evidence" value="ECO:0007669"/>
    <property type="project" value="InterPro"/>
</dbReference>
<organism evidence="2 3">
    <name type="scientific">Anatilimnocola aggregata</name>
    <dbReference type="NCBI Taxonomy" id="2528021"/>
    <lineage>
        <taxon>Bacteria</taxon>
        <taxon>Pseudomonadati</taxon>
        <taxon>Planctomycetota</taxon>
        <taxon>Planctomycetia</taxon>
        <taxon>Pirellulales</taxon>
        <taxon>Pirellulaceae</taxon>
        <taxon>Anatilimnocola</taxon>
    </lineage>
</organism>
<dbReference type="EMBL" id="CP036274">
    <property type="protein sequence ID" value="QDU31915.1"/>
    <property type="molecule type" value="Genomic_DNA"/>
</dbReference>